<reference evidence="7" key="1">
    <citation type="submission" date="2023-08" db="EMBL/GenBank/DDBJ databases">
        <title>The draft genome of Tsukamurella strandjordii strain 050030.</title>
        <authorList>
            <person name="Zhao F."/>
            <person name="Feng Y."/>
            <person name="Zong Z."/>
        </authorList>
    </citation>
    <scope>NUCLEOTIDE SEQUENCE</scope>
    <source>
        <strain evidence="7">050030</strain>
    </source>
</reference>
<keyword evidence="4 5" id="KW-0408">Iron</keyword>
<comment type="similarity">
    <text evidence="2 6">Belongs to the cytochrome P450 family.</text>
</comment>
<comment type="caution">
    <text evidence="7">The sequence shown here is derived from an EMBL/GenBank/DDBJ whole genome shotgun (WGS) entry which is preliminary data.</text>
</comment>
<proteinExistence type="inferred from homology"/>
<keyword evidence="6" id="KW-0560">Oxidoreductase</keyword>
<keyword evidence="6" id="KW-0503">Monooxygenase</keyword>
<dbReference type="EMBL" id="JAUTIX010000004">
    <property type="protein sequence ID" value="MDP0398578.1"/>
    <property type="molecule type" value="Genomic_DNA"/>
</dbReference>
<evidence type="ECO:0000256" key="4">
    <source>
        <dbReference type="ARBA" id="ARBA00023004"/>
    </source>
</evidence>
<evidence type="ECO:0000256" key="2">
    <source>
        <dbReference type="ARBA" id="ARBA00010617"/>
    </source>
</evidence>
<keyword evidence="8" id="KW-1185">Reference proteome</keyword>
<dbReference type="RefSeq" id="WP_305111415.1">
    <property type="nucleotide sequence ID" value="NZ_JAUTIX010000004.1"/>
</dbReference>
<dbReference type="InterPro" id="IPR017972">
    <property type="entry name" value="Cyt_P450_CS"/>
</dbReference>
<dbReference type="Pfam" id="PF00067">
    <property type="entry name" value="p450"/>
    <property type="match status" value="1"/>
</dbReference>
<evidence type="ECO:0000313" key="7">
    <source>
        <dbReference type="EMBL" id="MDP0398578.1"/>
    </source>
</evidence>
<dbReference type="GO" id="GO:0020037">
    <property type="term" value="F:heme binding"/>
    <property type="evidence" value="ECO:0007669"/>
    <property type="project" value="InterPro"/>
</dbReference>
<name>A0AA90NG92_9ACTN</name>
<dbReference type="InterPro" id="IPR002403">
    <property type="entry name" value="Cyt_P450_E_grp-IV"/>
</dbReference>
<evidence type="ECO:0000313" key="8">
    <source>
        <dbReference type="Proteomes" id="UP001178281"/>
    </source>
</evidence>
<dbReference type="Gene3D" id="1.10.630.10">
    <property type="entry name" value="Cytochrome P450"/>
    <property type="match status" value="1"/>
</dbReference>
<comment type="cofactor">
    <cofactor evidence="1 5">
        <name>heme</name>
        <dbReference type="ChEBI" id="CHEBI:30413"/>
    </cofactor>
</comment>
<evidence type="ECO:0000256" key="1">
    <source>
        <dbReference type="ARBA" id="ARBA00001971"/>
    </source>
</evidence>
<dbReference type="PRINTS" id="PR00385">
    <property type="entry name" value="P450"/>
</dbReference>
<dbReference type="InterPro" id="IPR050121">
    <property type="entry name" value="Cytochrome_P450_monoxygenase"/>
</dbReference>
<protein>
    <submittedName>
        <fullName evidence="7">Cytochrome P450</fullName>
    </submittedName>
</protein>
<dbReference type="PANTHER" id="PTHR24305:SF166">
    <property type="entry name" value="CYTOCHROME P450 12A4, MITOCHONDRIAL-RELATED"/>
    <property type="match status" value="1"/>
</dbReference>
<dbReference type="GO" id="GO:0005506">
    <property type="term" value="F:iron ion binding"/>
    <property type="evidence" value="ECO:0007669"/>
    <property type="project" value="InterPro"/>
</dbReference>
<evidence type="ECO:0000256" key="3">
    <source>
        <dbReference type="ARBA" id="ARBA00022723"/>
    </source>
</evidence>
<dbReference type="InterPro" id="IPR001128">
    <property type="entry name" value="Cyt_P450"/>
</dbReference>
<evidence type="ECO:0000256" key="5">
    <source>
        <dbReference type="PIRSR" id="PIRSR602403-1"/>
    </source>
</evidence>
<dbReference type="GO" id="GO:0016705">
    <property type="term" value="F:oxidoreductase activity, acting on paired donors, with incorporation or reduction of molecular oxygen"/>
    <property type="evidence" value="ECO:0007669"/>
    <property type="project" value="InterPro"/>
</dbReference>
<dbReference type="AlphaFoldDB" id="A0AA90NG92"/>
<dbReference type="PROSITE" id="PS00086">
    <property type="entry name" value="CYTOCHROME_P450"/>
    <property type="match status" value="1"/>
</dbReference>
<feature type="binding site" description="axial binding residue" evidence="5">
    <location>
        <position position="421"/>
    </location>
    <ligand>
        <name>heme</name>
        <dbReference type="ChEBI" id="CHEBI:30413"/>
    </ligand>
    <ligandPart>
        <name>Fe</name>
        <dbReference type="ChEBI" id="CHEBI:18248"/>
    </ligandPart>
</feature>
<dbReference type="SUPFAM" id="SSF48264">
    <property type="entry name" value="Cytochrome P450"/>
    <property type="match status" value="1"/>
</dbReference>
<gene>
    <name evidence="7" type="ORF">Q7X28_11620</name>
</gene>
<dbReference type="InterPro" id="IPR036396">
    <property type="entry name" value="Cyt_P450_sf"/>
</dbReference>
<keyword evidence="3 5" id="KW-0479">Metal-binding</keyword>
<sequence length="473" mass="53755">MYRIEENRNVWPVAPKQVGRRVPIIGDMTRGSVMSPIGRLVETTTPGRHDVFGIRFFGQNYVFTGEPDLAAEVCDDVLFEKAHAPSLYALREFIGDGLFSAYNDESAWTDAHELLAPAFSREAMRAYHDTMCDVADELVVRWRATDSVDVSHEMTRATFETIARAGFGRPYNLLVPNDDRSHPLVRASEVLLRTSLVKSAVHALPAGGLIELGADRYAAKHRRFAREHLGGIVDEMRRRGPERNGTDRATMLELMVHGSESRPGLDGESAFYQLLTFLIAGHETTSGTMAFALYYLSRDRELLEQAKAEADAAFEATGEGRDLAFEAVPRLRFLRRVVDESLRMWPTVPGMARQPKHDHILGGRYRMRPDNWVVLFFHHLHRHPDVWDRPNAFDPSRFESAAVRARPAHVYKPFGTGARACIGRQFAIHEALVILARLLHEFDIESDPDYRLRVDERLTLIPKDFRLSLRDRQ</sequence>
<organism evidence="7 8">
    <name type="scientific">Tsukamurella strandjordii</name>
    <dbReference type="NCBI Taxonomy" id="147577"/>
    <lineage>
        <taxon>Bacteria</taxon>
        <taxon>Bacillati</taxon>
        <taxon>Actinomycetota</taxon>
        <taxon>Actinomycetes</taxon>
        <taxon>Mycobacteriales</taxon>
        <taxon>Tsukamurellaceae</taxon>
        <taxon>Tsukamurella</taxon>
    </lineage>
</organism>
<dbReference type="PRINTS" id="PR00465">
    <property type="entry name" value="EP450IV"/>
</dbReference>
<evidence type="ECO:0000256" key="6">
    <source>
        <dbReference type="RuleBase" id="RU000461"/>
    </source>
</evidence>
<accession>A0AA90NG92</accession>
<dbReference type="PANTHER" id="PTHR24305">
    <property type="entry name" value="CYTOCHROME P450"/>
    <property type="match status" value="1"/>
</dbReference>
<dbReference type="Proteomes" id="UP001178281">
    <property type="component" value="Unassembled WGS sequence"/>
</dbReference>
<keyword evidence="5 6" id="KW-0349">Heme</keyword>
<dbReference type="GO" id="GO:0004497">
    <property type="term" value="F:monooxygenase activity"/>
    <property type="evidence" value="ECO:0007669"/>
    <property type="project" value="UniProtKB-KW"/>
</dbReference>